<reference evidence="17" key="1">
    <citation type="submission" date="2025-08" db="UniProtKB">
        <authorList>
            <consortium name="RefSeq"/>
        </authorList>
    </citation>
    <scope>IDENTIFICATION</scope>
</reference>
<evidence type="ECO:0000256" key="11">
    <source>
        <dbReference type="ARBA" id="ARBA00057416"/>
    </source>
</evidence>
<dbReference type="PRINTS" id="PR00237">
    <property type="entry name" value="GPCRRHODOPSN"/>
</dbReference>
<keyword evidence="5" id="KW-0297">G-protein coupled receptor</keyword>
<dbReference type="InterPro" id="IPR050119">
    <property type="entry name" value="CCR1-9-like"/>
</dbReference>
<feature type="transmembrane region" description="Helical" evidence="14">
    <location>
        <begin position="180"/>
        <end position="199"/>
    </location>
</feature>
<evidence type="ECO:0000256" key="14">
    <source>
        <dbReference type="SAM" id="Phobius"/>
    </source>
</evidence>
<keyword evidence="10" id="KW-0807">Transducer</keyword>
<dbReference type="OrthoDB" id="9936726at2759"/>
<evidence type="ECO:0000256" key="12">
    <source>
        <dbReference type="ARBA" id="ARBA00069218"/>
    </source>
</evidence>
<keyword evidence="3 14" id="KW-0812">Transmembrane</keyword>
<dbReference type="CTD" id="51289"/>
<evidence type="ECO:0000256" key="3">
    <source>
        <dbReference type="ARBA" id="ARBA00022692"/>
    </source>
</evidence>
<dbReference type="GO" id="GO:0006955">
    <property type="term" value="P:immune response"/>
    <property type="evidence" value="ECO:0007669"/>
    <property type="project" value="TreeGrafter"/>
</dbReference>
<evidence type="ECO:0000259" key="15">
    <source>
        <dbReference type="PROSITE" id="PS50262"/>
    </source>
</evidence>
<dbReference type="SUPFAM" id="SSF81321">
    <property type="entry name" value="Family A G protein-coupled receptor-like"/>
    <property type="match status" value="1"/>
</dbReference>
<dbReference type="CDD" id="cd15926">
    <property type="entry name" value="7tmA_RNL3R1"/>
    <property type="match status" value="1"/>
</dbReference>
<dbReference type="PANTHER" id="PTHR10489">
    <property type="entry name" value="CELL ADHESION MOLECULE"/>
    <property type="match status" value="1"/>
</dbReference>
<dbReference type="GO" id="GO:0009897">
    <property type="term" value="C:external side of plasma membrane"/>
    <property type="evidence" value="ECO:0007669"/>
    <property type="project" value="TreeGrafter"/>
</dbReference>
<keyword evidence="7" id="KW-1015">Disulfide bond</keyword>
<feature type="transmembrane region" description="Helical" evidence="14">
    <location>
        <begin position="139"/>
        <end position="160"/>
    </location>
</feature>
<dbReference type="Proteomes" id="UP000504632">
    <property type="component" value="Chromosome 3"/>
</dbReference>
<feature type="transmembrane region" description="Helical" evidence="14">
    <location>
        <begin position="318"/>
        <end position="340"/>
    </location>
</feature>
<dbReference type="GO" id="GO:0007204">
    <property type="term" value="P:positive regulation of cytosolic calcium ion concentration"/>
    <property type="evidence" value="ECO:0007669"/>
    <property type="project" value="TreeGrafter"/>
</dbReference>
<keyword evidence="6 14" id="KW-0472">Membrane</keyword>
<gene>
    <name evidence="17" type="primary">rxfp3</name>
</gene>
<evidence type="ECO:0000256" key="8">
    <source>
        <dbReference type="ARBA" id="ARBA00023170"/>
    </source>
</evidence>
<evidence type="ECO:0000256" key="5">
    <source>
        <dbReference type="ARBA" id="ARBA00023040"/>
    </source>
</evidence>
<evidence type="ECO:0000313" key="16">
    <source>
        <dbReference type="Proteomes" id="UP000504632"/>
    </source>
</evidence>
<evidence type="ECO:0000256" key="10">
    <source>
        <dbReference type="ARBA" id="ARBA00023224"/>
    </source>
</evidence>
<dbReference type="InterPro" id="IPR017452">
    <property type="entry name" value="GPCR_Rhodpsn_7TM"/>
</dbReference>
<dbReference type="GO" id="GO:0016493">
    <property type="term" value="F:C-C chemokine receptor activity"/>
    <property type="evidence" value="ECO:0007669"/>
    <property type="project" value="TreeGrafter"/>
</dbReference>
<feature type="transmembrane region" description="Helical" evidence="14">
    <location>
        <begin position="234"/>
        <end position="256"/>
    </location>
</feature>
<evidence type="ECO:0000256" key="1">
    <source>
        <dbReference type="ARBA" id="ARBA00004651"/>
    </source>
</evidence>
<comment type="subcellular location">
    <subcellularLocation>
        <location evidence="1">Cell membrane</location>
        <topology evidence="1">Multi-pass membrane protein</topology>
    </subcellularLocation>
</comment>
<dbReference type="PROSITE" id="PS50262">
    <property type="entry name" value="G_PROTEIN_RECEP_F1_2"/>
    <property type="match status" value="1"/>
</dbReference>
<evidence type="ECO:0000256" key="9">
    <source>
        <dbReference type="ARBA" id="ARBA00023180"/>
    </source>
</evidence>
<organism evidence="16 17">
    <name type="scientific">Chanos chanos</name>
    <name type="common">Milkfish</name>
    <name type="synonym">Mugil chanos</name>
    <dbReference type="NCBI Taxonomy" id="29144"/>
    <lineage>
        <taxon>Eukaryota</taxon>
        <taxon>Metazoa</taxon>
        <taxon>Chordata</taxon>
        <taxon>Craniata</taxon>
        <taxon>Vertebrata</taxon>
        <taxon>Euteleostomi</taxon>
        <taxon>Actinopterygii</taxon>
        <taxon>Neopterygii</taxon>
        <taxon>Teleostei</taxon>
        <taxon>Ostariophysi</taxon>
        <taxon>Gonorynchiformes</taxon>
        <taxon>Chanidae</taxon>
        <taxon>Chanos</taxon>
    </lineage>
</organism>
<evidence type="ECO:0000256" key="2">
    <source>
        <dbReference type="ARBA" id="ARBA00022475"/>
    </source>
</evidence>
<keyword evidence="2" id="KW-1003">Cell membrane</keyword>
<keyword evidence="4 14" id="KW-1133">Transmembrane helix</keyword>
<dbReference type="PRINTS" id="PR00526">
    <property type="entry name" value="FMETLEUPHER"/>
</dbReference>
<evidence type="ECO:0000256" key="7">
    <source>
        <dbReference type="ARBA" id="ARBA00023157"/>
    </source>
</evidence>
<name>A0A6J2V182_CHACN</name>
<feature type="transmembrane region" description="Helical" evidence="14">
    <location>
        <begin position="57"/>
        <end position="84"/>
    </location>
</feature>
<protein>
    <recommendedName>
        <fullName evidence="12">Relaxin-3 receptor 1</fullName>
    </recommendedName>
    <alternativeName>
        <fullName evidence="13">Relaxin family peptide receptor 3</fullName>
    </alternativeName>
</protein>
<dbReference type="GeneID" id="115808372"/>
<dbReference type="InParanoid" id="A0A6J2V182"/>
<keyword evidence="9" id="KW-0325">Glycoprotein</keyword>
<dbReference type="GO" id="GO:0019957">
    <property type="term" value="F:C-C chemokine binding"/>
    <property type="evidence" value="ECO:0007669"/>
    <property type="project" value="TreeGrafter"/>
</dbReference>
<dbReference type="Pfam" id="PF00001">
    <property type="entry name" value="7tm_1"/>
    <property type="match status" value="1"/>
</dbReference>
<dbReference type="Gene3D" id="1.20.1070.10">
    <property type="entry name" value="Rhodopsin 7-helix transmembrane proteins"/>
    <property type="match status" value="1"/>
</dbReference>
<accession>A0A6J2V182</accession>
<comment type="function">
    <text evidence="11">Receptor for RNL3/relaxin-3. Binding of the ligand inhibit cAMP accumulation.</text>
</comment>
<feature type="domain" description="G-protein coupled receptors family 1 profile" evidence="15">
    <location>
        <begin position="77"/>
        <end position="337"/>
    </location>
</feature>
<sequence>MQQTSEMQEEQNDDIFGSLPIAEYNVSLLFNKSNYSWGDLNNLIGLDKTDFVGDGSAVLRIIISVIYSVVCALGLIGNILVLYLMKSKQVWKKSSINLFVTSLAVTDFQFVLTLPFWAIENALDFTWLFGKAMCKIVSYVTAMNMYASVFFLTAMSVARYHSVASALKSRRRRLRFASRWMSIIIWVAAIVAALPHAVFSTTATVSNEELCLVKFPDRTGDAQFWLGLYHLQKVLLGFVIPLGIITICYLLLLRFITNKNVNTSSAKRRSKVTKSVTIVVLSFFLCWLPNQALTAWGILVKLNVVHFSYEYYTTQAYVFPVTVCLAHSNSCLNPILYCLMRREFRKALKKLFWQITSPSVTNMKPFTASTKPEQDEQGHALVPVSPAEPDLIFYPPGVVIYNGRNDLLPNST</sequence>
<dbReference type="AlphaFoldDB" id="A0A6J2V182"/>
<keyword evidence="16" id="KW-1185">Reference proteome</keyword>
<dbReference type="FunFam" id="1.20.1070.10:FF:000216">
    <property type="entry name" value="Relaxin family peptide receptor 3"/>
    <property type="match status" value="1"/>
</dbReference>
<dbReference type="GO" id="GO:0060326">
    <property type="term" value="P:cell chemotaxis"/>
    <property type="evidence" value="ECO:0007669"/>
    <property type="project" value="TreeGrafter"/>
</dbReference>
<feature type="transmembrane region" description="Helical" evidence="14">
    <location>
        <begin position="276"/>
        <end position="298"/>
    </location>
</feature>
<evidence type="ECO:0000256" key="4">
    <source>
        <dbReference type="ARBA" id="ARBA00022989"/>
    </source>
</evidence>
<evidence type="ECO:0000256" key="6">
    <source>
        <dbReference type="ARBA" id="ARBA00023136"/>
    </source>
</evidence>
<feature type="transmembrane region" description="Helical" evidence="14">
    <location>
        <begin position="96"/>
        <end position="119"/>
    </location>
</feature>
<dbReference type="RefSeq" id="XP_030625583.1">
    <property type="nucleotide sequence ID" value="XM_030769723.1"/>
</dbReference>
<dbReference type="GO" id="GO:0019722">
    <property type="term" value="P:calcium-mediated signaling"/>
    <property type="evidence" value="ECO:0007669"/>
    <property type="project" value="TreeGrafter"/>
</dbReference>
<dbReference type="FunCoup" id="A0A6J2V182">
    <property type="interactions" value="225"/>
</dbReference>
<evidence type="ECO:0000256" key="13">
    <source>
        <dbReference type="ARBA" id="ARBA00080273"/>
    </source>
</evidence>
<dbReference type="InterPro" id="IPR000276">
    <property type="entry name" value="GPCR_Rhodpsn"/>
</dbReference>
<keyword evidence="8 17" id="KW-0675">Receptor</keyword>
<dbReference type="PANTHER" id="PTHR10489:SF951">
    <property type="entry name" value="RELAXIN FAMILY PEPTIDE_INSL5 RECEPTOR 4"/>
    <property type="match status" value="1"/>
</dbReference>
<evidence type="ECO:0000313" key="17">
    <source>
        <dbReference type="RefSeq" id="XP_030625583.1"/>
    </source>
</evidence>
<proteinExistence type="predicted"/>